<evidence type="ECO:0000313" key="2">
    <source>
        <dbReference type="Proteomes" id="UP000423609"/>
    </source>
</evidence>
<proteinExistence type="predicted"/>
<dbReference type="GeneID" id="55624538"/>
<accession>A0A649VDX3</accession>
<sequence length="34" mass="3766">MITWRMLLAVMAFAAVVSVGSMWLALEFGQGFCK</sequence>
<dbReference type="Proteomes" id="UP000423609">
    <property type="component" value="Segment"/>
</dbReference>
<name>A0A649VDX3_9CAUD</name>
<dbReference type="KEGG" id="vg:55624538"/>
<reference evidence="1 2" key="1">
    <citation type="submission" date="2019-10" db="EMBL/GenBank/DDBJ databases">
        <authorList>
            <person name="Garlena R.A."/>
            <person name="Russell D.A."/>
            <person name="Pope W.H."/>
            <person name="Jacobs-Sera D."/>
            <person name="Hatfull G.F."/>
        </authorList>
    </citation>
    <scope>NUCLEOTIDE SEQUENCE [LARGE SCALE GENOMIC DNA]</scope>
</reference>
<protein>
    <submittedName>
        <fullName evidence="1">Uncharacterized protein</fullName>
    </submittedName>
</protein>
<gene>
    <name evidence="1" type="primary">101</name>
    <name evidence="1" type="ORF">PBI_INDLULAMITHI_101</name>
</gene>
<evidence type="ECO:0000313" key="1">
    <source>
        <dbReference type="EMBL" id="QGJ90152.1"/>
    </source>
</evidence>
<organism evidence="1 2">
    <name type="scientific">Mycobacterium phage Indlulamithi</name>
    <dbReference type="NCBI Taxonomy" id="2656582"/>
    <lineage>
        <taxon>Viruses</taxon>
        <taxon>Duplodnaviria</taxon>
        <taxon>Heunggongvirae</taxon>
        <taxon>Uroviricota</taxon>
        <taxon>Caudoviricetes</taxon>
        <taxon>Indlulamithivirus</taxon>
        <taxon>Indlulamithivirus indlulamithi</taxon>
    </lineage>
</organism>
<dbReference type="RefSeq" id="YP_009853852.1">
    <property type="nucleotide sequence ID" value="NC_048824.1"/>
</dbReference>
<keyword evidence="2" id="KW-1185">Reference proteome</keyword>
<dbReference type="EMBL" id="MN585993">
    <property type="protein sequence ID" value="QGJ90152.1"/>
    <property type="molecule type" value="Genomic_DNA"/>
</dbReference>